<dbReference type="Proteomes" id="UP000298763">
    <property type="component" value="Chromosome"/>
</dbReference>
<gene>
    <name evidence="3" type="ORF">FCL38_26810</name>
    <name evidence="2" type="ORF">FHS02_004312</name>
</gene>
<dbReference type="EMBL" id="JACHXS010000009">
    <property type="protein sequence ID" value="MBB3223466.1"/>
    <property type="molecule type" value="Genomic_DNA"/>
</dbReference>
<dbReference type="RefSeq" id="WP_137316423.1">
    <property type="nucleotide sequence ID" value="NZ_CP040017.1"/>
</dbReference>
<dbReference type="Proteomes" id="UP000584325">
    <property type="component" value="Unassembled WGS sequence"/>
</dbReference>
<protein>
    <submittedName>
        <fullName evidence="2">Uncharacterized protein</fullName>
    </submittedName>
</protein>
<feature type="coiled-coil region" evidence="1">
    <location>
        <begin position="322"/>
        <end position="349"/>
    </location>
</feature>
<reference evidence="2 5" key="2">
    <citation type="submission" date="2020-08" db="EMBL/GenBank/DDBJ databases">
        <title>Genomic Encyclopedia of Type Strains, Phase III (KMG-III): the genomes of soil and plant-associated and newly described type strains.</title>
        <authorList>
            <person name="Whitman W."/>
        </authorList>
    </citation>
    <scope>NUCLEOTIDE SEQUENCE [LARGE SCALE GENOMIC DNA]</scope>
    <source>
        <strain evidence="2 5">CECT 7753</strain>
    </source>
</reference>
<sequence>MRIFQFESISLLSHRDKKARKVSFHPHRNLIQGENHTGKSSLVKHLFVTLGAKPLGTLEQWDPQTVSAVRFKVDGESFTVIHHSGARSLHDSSGKLLKATDSPAAWAETFAALVGFKLMLTSKKTGQGVLADPSCFFLPFYIDQDGSWREKWDTFPATMQYAAPVRSILEYFSGIKPAEYYELKSEQSAISKEADARVSEMKLLERARGRLSQTLPVGTVKLSEAGFEDEIRRLTSEANELNGLQETLRAKYVREGEVVASINHQIQTAFASLREYAGDQKYLANIANANEIVCPTCGAEHEQSFLHYLGYAEDARILEELTRTLQRDLVTARRQLESTNEELRTLRGNYARINGILEQKRGDLRFQEVVESQGAQAAHRAFDAEREQIAGELADWNAKLAEIEARLDALTDKKRAKRIVAAFREAYQLARKSLNVPDPSGNPNLVSRPNRSGSGGPRLLLAYYAALWKVCHGEQLGMSIPVVIDSPNQQDQDDLNLHVVLGFIAESLPDSMQLIVCVTKHSDAQLDKTTVFDKKYSMLLPEYYDEVESDVEPLYRQMNAALLSLPTDEVKEEKPEADSDE</sequence>
<evidence type="ECO:0000256" key="1">
    <source>
        <dbReference type="SAM" id="Coils"/>
    </source>
</evidence>
<dbReference type="Gene3D" id="3.40.50.300">
    <property type="entry name" value="P-loop containing nucleotide triphosphate hydrolases"/>
    <property type="match status" value="1"/>
</dbReference>
<keyword evidence="4" id="KW-1185">Reference proteome</keyword>
<dbReference type="SUPFAM" id="SSF52540">
    <property type="entry name" value="P-loop containing nucleoside triphosphate hydrolases"/>
    <property type="match status" value="1"/>
</dbReference>
<evidence type="ECO:0000313" key="4">
    <source>
        <dbReference type="Proteomes" id="UP000298763"/>
    </source>
</evidence>
<feature type="coiled-coil region" evidence="1">
    <location>
        <begin position="386"/>
        <end position="420"/>
    </location>
</feature>
<evidence type="ECO:0000313" key="3">
    <source>
        <dbReference type="EMBL" id="QCP13644.1"/>
    </source>
</evidence>
<dbReference type="InterPro" id="IPR027417">
    <property type="entry name" value="P-loop_NTPase"/>
</dbReference>
<dbReference type="OrthoDB" id="8107482at2"/>
<name>A0A4P8HYM1_9BURK</name>
<dbReference type="EMBL" id="CP040017">
    <property type="protein sequence ID" value="QCP13644.1"/>
    <property type="molecule type" value="Genomic_DNA"/>
</dbReference>
<accession>A0A4P8HYM1</accession>
<evidence type="ECO:0000313" key="2">
    <source>
        <dbReference type="EMBL" id="MBB3223466.1"/>
    </source>
</evidence>
<organism evidence="2 5">
    <name type="scientific">Pseudoduganella umbonata</name>
    <dbReference type="NCBI Taxonomy" id="864828"/>
    <lineage>
        <taxon>Bacteria</taxon>
        <taxon>Pseudomonadati</taxon>
        <taxon>Pseudomonadota</taxon>
        <taxon>Betaproteobacteria</taxon>
        <taxon>Burkholderiales</taxon>
        <taxon>Oxalobacteraceae</taxon>
        <taxon>Telluria group</taxon>
        <taxon>Pseudoduganella</taxon>
    </lineage>
</organism>
<keyword evidence="1" id="KW-0175">Coiled coil</keyword>
<evidence type="ECO:0000313" key="5">
    <source>
        <dbReference type="Proteomes" id="UP000584325"/>
    </source>
</evidence>
<reference evidence="3 4" key="1">
    <citation type="submission" date="2019-05" db="EMBL/GenBank/DDBJ databases">
        <title>Draft Genome Sequences of Six Type Strains of the Genus Massilia.</title>
        <authorList>
            <person name="Miess H."/>
            <person name="Frediansyhah A."/>
            <person name="Gross H."/>
        </authorList>
    </citation>
    <scope>NUCLEOTIDE SEQUENCE [LARGE SCALE GENOMIC DNA]</scope>
    <source>
        <strain evidence="3 4">DSMZ 26121</strain>
    </source>
</reference>
<dbReference type="AlphaFoldDB" id="A0A4P8HYM1"/>
<proteinExistence type="predicted"/>